<reference evidence="3 4" key="1">
    <citation type="journal article" date="2007" name="Appl. Environ. Microbiol.">
        <title>Isolation of key methanogens for global methane emission from rice paddy fields: a novel isolate affiliated with the clone cluster rice cluster I.</title>
        <authorList>
            <person name="Sakai S."/>
            <person name="Imachi H."/>
            <person name="Sekiguchi Y."/>
            <person name="Ohashi A."/>
            <person name="Harada H."/>
            <person name="Kamagata Y."/>
        </authorList>
    </citation>
    <scope>NUCLEOTIDE SEQUENCE [LARGE SCALE GENOMIC DNA]</scope>
    <source>
        <strain evidence="4">DSM 17711 / JCM 13418 / NBRC 101707 / SANAE</strain>
    </source>
</reference>
<dbReference type="InParanoid" id="D1Z0M7"/>
<dbReference type="InterPro" id="IPR036249">
    <property type="entry name" value="Thioredoxin-like_sf"/>
</dbReference>
<evidence type="ECO:0000259" key="2">
    <source>
        <dbReference type="PROSITE" id="PS51352"/>
    </source>
</evidence>
<dbReference type="AlphaFoldDB" id="D1Z0M7"/>
<dbReference type="Gene3D" id="3.40.30.10">
    <property type="entry name" value="Glutaredoxin"/>
    <property type="match status" value="1"/>
</dbReference>
<dbReference type="Proteomes" id="UP000001882">
    <property type="component" value="Chromosome"/>
</dbReference>
<dbReference type="Pfam" id="PF00085">
    <property type="entry name" value="Thioredoxin"/>
    <property type="match status" value="1"/>
</dbReference>
<evidence type="ECO:0000313" key="3">
    <source>
        <dbReference type="EMBL" id="BAI62249.1"/>
    </source>
</evidence>
<dbReference type="GeneID" id="8682022"/>
<keyword evidence="1" id="KW-1015">Disulfide bond</keyword>
<dbReference type="PROSITE" id="PS51257">
    <property type="entry name" value="PROKAR_LIPOPROTEIN"/>
    <property type="match status" value="1"/>
</dbReference>
<dbReference type="STRING" id="304371.MCP_2177"/>
<dbReference type="RefSeq" id="WP_012900923.1">
    <property type="nucleotide sequence ID" value="NC_013665.1"/>
</dbReference>
<dbReference type="EMBL" id="AP011532">
    <property type="protein sequence ID" value="BAI62249.1"/>
    <property type="molecule type" value="Genomic_DNA"/>
</dbReference>
<reference evidence="4" key="3">
    <citation type="journal article" date="2011" name="PLoS ONE">
        <title>Genome sequence of a mesophilic hydrogenotrophic methanogen Methanocella paludicola, the first cultivated representative of the order Methanocellales.</title>
        <authorList>
            <person name="Sakai S."/>
            <person name="Takaki Y."/>
            <person name="Shimamura S."/>
            <person name="Sekine M."/>
            <person name="Tajima T."/>
            <person name="Kosugi H."/>
            <person name="Ichikawa N."/>
            <person name="Tasumi E."/>
            <person name="Hiraki A.T."/>
            <person name="Shimizu A."/>
            <person name="Kato Y."/>
            <person name="Nishiko R."/>
            <person name="Mori K."/>
            <person name="Fujita N."/>
            <person name="Imachi H."/>
            <person name="Takai K."/>
        </authorList>
    </citation>
    <scope>NUCLEOTIDE SEQUENCE [LARGE SCALE GENOMIC DNA]</scope>
    <source>
        <strain evidence="4">DSM 17711 / JCM 13418 / NBRC 101707 / SANAE</strain>
    </source>
</reference>
<organism evidence="3 4">
    <name type="scientific">Methanocella paludicola (strain DSM 17711 / JCM 13418 / NBRC 101707 / SANAE)</name>
    <dbReference type="NCBI Taxonomy" id="304371"/>
    <lineage>
        <taxon>Archaea</taxon>
        <taxon>Methanobacteriati</taxon>
        <taxon>Methanobacteriota</taxon>
        <taxon>Stenosarchaea group</taxon>
        <taxon>Methanomicrobia</taxon>
        <taxon>Methanocellales</taxon>
        <taxon>Methanocellaceae</taxon>
        <taxon>Methanocella</taxon>
    </lineage>
</organism>
<keyword evidence="4" id="KW-1185">Reference proteome</keyword>
<gene>
    <name evidence="3" type="ordered locus">MCP_2177</name>
</gene>
<feature type="domain" description="Thioredoxin" evidence="2">
    <location>
        <begin position="21"/>
        <end position="147"/>
    </location>
</feature>
<dbReference type="OrthoDB" id="35385at2157"/>
<dbReference type="KEGG" id="mpd:MCP_2177"/>
<reference evidence="3 4" key="2">
    <citation type="journal article" date="2008" name="Int. J. Syst. Evol. Microbiol.">
        <title>Methanocella paludicola gen. nov., sp. nov., a methane-producing archaeon, the first isolate of the lineage 'Rice Cluster I', and proposal of the new archaeal order Methanocellales ord. nov.</title>
        <authorList>
            <person name="Sakai S."/>
            <person name="Imachi H."/>
            <person name="Hanada S."/>
            <person name="Ohashi A."/>
            <person name="Harada H."/>
            <person name="Kamagata Y."/>
        </authorList>
    </citation>
    <scope>NUCLEOTIDE SEQUENCE [LARGE SCALE GENOMIC DNA]</scope>
    <source>
        <strain evidence="4">DSM 17711 / JCM 13418 / NBRC 101707 / SANAE</strain>
    </source>
</reference>
<evidence type="ECO:0000256" key="1">
    <source>
        <dbReference type="ARBA" id="ARBA00023157"/>
    </source>
</evidence>
<accession>D1Z0M7</accession>
<evidence type="ECO:0000313" key="4">
    <source>
        <dbReference type="Proteomes" id="UP000001882"/>
    </source>
</evidence>
<sequence length="152" mass="16453">MRYRLAVILIAAALLVSGCICCGGQEADHSAAMAPIDSALVNGPVFVEFGAEWCSWCTVEAPIIEELKAEYSNVTFMEVDIDENGTLADAFYVSSVPQMNVIVNKTQNGSYLYADVSGRITESRRSSAIIGYHERPNLKKALDAAVAKRAVM</sequence>
<name>D1Z0M7_METPS</name>
<dbReference type="CDD" id="cd02947">
    <property type="entry name" value="TRX_family"/>
    <property type="match status" value="1"/>
</dbReference>
<dbReference type="PROSITE" id="PS51352">
    <property type="entry name" value="THIOREDOXIN_2"/>
    <property type="match status" value="1"/>
</dbReference>
<dbReference type="PANTHER" id="PTHR46115">
    <property type="entry name" value="THIOREDOXIN-LIKE PROTEIN 1"/>
    <property type="match status" value="1"/>
</dbReference>
<protein>
    <recommendedName>
        <fullName evidence="2">Thioredoxin domain-containing protein</fullName>
    </recommendedName>
</protein>
<dbReference type="eggNOG" id="arCOG01974">
    <property type="taxonomic scope" value="Archaea"/>
</dbReference>
<dbReference type="SUPFAM" id="SSF52833">
    <property type="entry name" value="Thioredoxin-like"/>
    <property type="match status" value="1"/>
</dbReference>
<dbReference type="InterPro" id="IPR013766">
    <property type="entry name" value="Thioredoxin_domain"/>
</dbReference>
<proteinExistence type="predicted"/>